<dbReference type="EMBL" id="KZ613477">
    <property type="protein sequence ID" value="PMD22569.1"/>
    <property type="molecule type" value="Genomic_DNA"/>
</dbReference>
<dbReference type="Proteomes" id="UP000235672">
    <property type="component" value="Unassembled WGS sequence"/>
</dbReference>
<evidence type="ECO:0000256" key="1">
    <source>
        <dbReference type="ARBA" id="ARBA00004141"/>
    </source>
</evidence>
<dbReference type="AlphaFoldDB" id="A0A2J6Q8G1"/>
<feature type="transmembrane region" description="Helical" evidence="6">
    <location>
        <begin position="456"/>
        <end position="477"/>
    </location>
</feature>
<feature type="transmembrane region" description="Helical" evidence="6">
    <location>
        <begin position="184"/>
        <end position="204"/>
    </location>
</feature>
<protein>
    <submittedName>
        <fullName evidence="7">MFS general substrate transporter</fullName>
    </submittedName>
</protein>
<reference evidence="7 8" key="1">
    <citation type="submission" date="2016-05" db="EMBL/GenBank/DDBJ databases">
        <title>A degradative enzymes factory behind the ericoid mycorrhizal symbiosis.</title>
        <authorList>
            <consortium name="DOE Joint Genome Institute"/>
            <person name="Martino E."/>
            <person name="Morin E."/>
            <person name="Grelet G."/>
            <person name="Kuo A."/>
            <person name="Kohler A."/>
            <person name="Daghino S."/>
            <person name="Barry K."/>
            <person name="Choi C."/>
            <person name="Cichocki N."/>
            <person name="Clum A."/>
            <person name="Copeland A."/>
            <person name="Hainaut M."/>
            <person name="Haridas S."/>
            <person name="Labutti K."/>
            <person name="Lindquist E."/>
            <person name="Lipzen A."/>
            <person name="Khouja H.-R."/>
            <person name="Murat C."/>
            <person name="Ohm R."/>
            <person name="Olson A."/>
            <person name="Spatafora J."/>
            <person name="Veneault-Fourrey C."/>
            <person name="Henrissat B."/>
            <person name="Grigoriev I."/>
            <person name="Martin F."/>
            <person name="Perotto S."/>
        </authorList>
    </citation>
    <scope>NUCLEOTIDE SEQUENCE [LARGE SCALE GENOMIC DNA]</scope>
    <source>
        <strain evidence="7 8">UAMH 7357</strain>
    </source>
</reference>
<dbReference type="OrthoDB" id="2533084at2759"/>
<accession>A0A2J6Q8G1</accession>
<feature type="transmembrane region" description="Helical" evidence="6">
    <location>
        <begin position="241"/>
        <end position="262"/>
    </location>
</feature>
<feature type="transmembrane region" description="Helical" evidence="6">
    <location>
        <begin position="154"/>
        <end position="172"/>
    </location>
</feature>
<evidence type="ECO:0000256" key="5">
    <source>
        <dbReference type="SAM" id="MobiDB-lite"/>
    </source>
</evidence>
<keyword evidence="2 6" id="KW-0812">Transmembrane</keyword>
<dbReference type="GO" id="GO:0005886">
    <property type="term" value="C:plasma membrane"/>
    <property type="evidence" value="ECO:0007669"/>
    <property type="project" value="TreeGrafter"/>
</dbReference>
<feature type="transmembrane region" description="Helical" evidence="6">
    <location>
        <begin position="396"/>
        <end position="416"/>
    </location>
</feature>
<keyword evidence="3 6" id="KW-1133">Transmembrane helix</keyword>
<dbReference type="Pfam" id="PF07690">
    <property type="entry name" value="MFS_1"/>
    <property type="match status" value="1"/>
</dbReference>
<gene>
    <name evidence="7" type="ORF">NA56DRAFT_570088</name>
</gene>
<evidence type="ECO:0000256" key="3">
    <source>
        <dbReference type="ARBA" id="ARBA00022989"/>
    </source>
</evidence>
<feature type="region of interest" description="Disordered" evidence="5">
    <location>
        <begin position="1"/>
        <end position="33"/>
    </location>
</feature>
<dbReference type="InterPro" id="IPR011701">
    <property type="entry name" value="MFS"/>
</dbReference>
<dbReference type="Gene3D" id="1.20.1250.20">
    <property type="entry name" value="MFS general substrate transporter like domains"/>
    <property type="match status" value="1"/>
</dbReference>
<proteinExistence type="predicted"/>
<evidence type="ECO:0000256" key="6">
    <source>
        <dbReference type="SAM" id="Phobius"/>
    </source>
</evidence>
<evidence type="ECO:0000256" key="2">
    <source>
        <dbReference type="ARBA" id="ARBA00022692"/>
    </source>
</evidence>
<feature type="transmembrane region" description="Helical" evidence="6">
    <location>
        <begin position="216"/>
        <end position="235"/>
    </location>
</feature>
<evidence type="ECO:0000313" key="8">
    <source>
        <dbReference type="Proteomes" id="UP000235672"/>
    </source>
</evidence>
<feature type="compositionally biased region" description="Basic and acidic residues" evidence="5">
    <location>
        <begin position="1"/>
        <end position="18"/>
    </location>
</feature>
<sequence length="526" mass="57861">MSAPVDEKRVESPIDNEKSVNSTSTEDHHHTSRNLDLETAANTDGLYVVKDTDLGLKLAKDGSTVLIPQPSDDEEDPLNWSWLKKHKAFFALLLPSLLTDWGMTWGTTMFEAQAGTWHMAVPDVARSTSGGIFLQGPGGILAVPLIQRYGRLPVLFWSQVLGCIMVIIATFSPSYACFTAFRTLQGFVATSPQVIGLSVVHDLFFFHVERARKVNIWAFTFLFGAFFGPMMSSFLLSKISWQLDFGVLAIWYGVSAILVAICGEETLYDRQKGVKPTLGASRFSLLIGIAGWKSKGQSSLMTVSKHLISVGIKPQLLLPCMFILVLFTWAIGIVTTVTQFIRPPPYLLDDTHASLFYFAPIVGGIAGEFFGHFLNDFLANTYIKTHNGKYSPENRLWGAYIPCAFGIAAMVLYGQTLQKELPLVGLGAAWSLMVCAEVMSTTAISAYLLDIFPHHAALASAWLNFWRTTGGFCVTYFQTQWVAKSGAAVTFGVQGAIIAASFIFVIITQVMGRSWRTKFLPPAAEI</sequence>
<name>A0A2J6Q8G1_9HELO</name>
<dbReference type="PANTHER" id="PTHR23502">
    <property type="entry name" value="MAJOR FACILITATOR SUPERFAMILY"/>
    <property type="match status" value="1"/>
</dbReference>
<feature type="transmembrane region" description="Helical" evidence="6">
    <location>
        <begin position="428"/>
        <end position="449"/>
    </location>
</feature>
<dbReference type="SUPFAM" id="SSF103473">
    <property type="entry name" value="MFS general substrate transporter"/>
    <property type="match status" value="1"/>
</dbReference>
<dbReference type="GO" id="GO:0022857">
    <property type="term" value="F:transmembrane transporter activity"/>
    <property type="evidence" value="ECO:0007669"/>
    <property type="project" value="InterPro"/>
</dbReference>
<keyword evidence="4 6" id="KW-0472">Membrane</keyword>
<feature type="transmembrane region" description="Helical" evidence="6">
    <location>
        <begin position="316"/>
        <end position="335"/>
    </location>
</feature>
<feature type="transmembrane region" description="Helical" evidence="6">
    <location>
        <begin position="355"/>
        <end position="375"/>
    </location>
</feature>
<evidence type="ECO:0000256" key="4">
    <source>
        <dbReference type="ARBA" id="ARBA00023136"/>
    </source>
</evidence>
<evidence type="ECO:0000313" key="7">
    <source>
        <dbReference type="EMBL" id="PMD22569.1"/>
    </source>
</evidence>
<dbReference type="STRING" id="1745343.A0A2J6Q8G1"/>
<comment type="subcellular location">
    <subcellularLocation>
        <location evidence="1">Membrane</location>
        <topology evidence="1">Multi-pass membrane protein</topology>
    </subcellularLocation>
</comment>
<keyword evidence="8" id="KW-1185">Reference proteome</keyword>
<organism evidence="7 8">
    <name type="scientific">Hyaloscypha hepaticicola</name>
    <dbReference type="NCBI Taxonomy" id="2082293"/>
    <lineage>
        <taxon>Eukaryota</taxon>
        <taxon>Fungi</taxon>
        <taxon>Dikarya</taxon>
        <taxon>Ascomycota</taxon>
        <taxon>Pezizomycotina</taxon>
        <taxon>Leotiomycetes</taxon>
        <taxon>Helotiales</taxon>
        <taxon>Hyaloscyphaceae</taxon>
        <taxon>Hyaloscypha</taxon>
    </lineage>
</organism>
<feature type="transmembrane region" description="Helical" evidence="6">
    <location>
        <begin position="489"/>
        <end position="508"/>
    </location>
</feature>
<dbReference type="PANTHER" id="PTHR23502:SF159">
    <property type="entry name" value="TRANSPORTER, PUTATIVE (AFU_ORTHOLOGUE AFUA_4G14230)-RELATED"/>
    <property type="match status" value="1"/>
</dbReference>
<dbReference type="InterPro" id="IPR036259">
    <property type="entry name" value="MFS_trans_sf"/>
</dbReference>